<dbReference type="InterPro" id="IPR056993">
    <property type="entry name" value="TRIP4_3rd_dom"/>
</dbReference>
<dbReference type="GO" id="GO:0008270">
    <property type="term" value="F:zinc ion binding"/>
    <property type="evidence" value="ECO:0007669"/>
    <property type="project" value="InterPro"/>
</dbReference>
<gene>
    <name evidence="3" type="primary">Trip4_1</name>
    <name evidence="5" type="synonym">LOC105265573</name>
    <name evidence="3" type="ORF">g.47752</name>
</gene>
<dbReference type="AlphaFoldDB" id="A0A0C9R7G9"/>
<dbReference type="Proteomes" id="UP000694866">
    <property type="component" value="Unplaced"/>
</dbReference>
<dbReference type="Pfam" id="PF04266">
    <property type="entry name" value="ASCH"/>
    <property type="match status" value="1"/>
</dbReference>
<dbReference type="GeneID" id="105265573"/>
<dbReference type="OrthoDB" id="338816at2759"/>
<evidence type="ECO:0000256" key="1">
    <source>
        <dbReference type="SAM" id="MobiDB-lite"/>
    </source>
</evidence>
<protein>
    <submittedName>
        <fullName evidence="5">Activating signal cointegrator 1</fullName>
    </submittedName>
    <submittedName>
        <fullName evidence="3">Trip4_1 protein</fullName>
    </submittedName>
</protein>
<feature type="region of interest" description="Disordered" evidence="1">
    <location>
        <begin position="70"/>
        <end position="104"/>
    </location>
</feature>
<dbReference type="Pfam" id="PF23134">
    <property type="entry name" value="TRIP4_3rd"/>
    <property type="match status" value="1"/>
</dbReference>
<dbReference type="GO" id="GO:0180022">
    <property type="term" value="C:RQC-trigger complex"/>
    <property type="evidence" value="ECO:0007669"/>
    <property type="project" value="InterPro"/>
</dbReference>
<evidence type="ECO:0000313" key="3">
    <source>
        <dbReference type="EMBL" id="JAG72478.1"/>
    </source>
</evidence>
<dbReference type="InterPro" id="IPR056994">
    <property type="entry name" value="TRI4_N"/>
</dbReference>
<dbReference type="SUPFAM" id="SSF88697">
    <property type="entry name" value="PUA domain-like"/>
    <property type="match status" value="1"/>
</dbReference>
<sequence length="498" mass="58150">MDRWIHQSLSGLLDYPVSEEMIQYMMTIENERDLDDFFKNFLDLNNSKHKNFIFELKRKKAQENKFTGYRKSSDIDSCSQKSKDKKKLKSKEKEVVEVPETSKSERPDKKKKFVNLYSVKGNNIAVFLKGRVKCDCEAKTHKLINNCLTCGRIVCEQEGAGPCFFCGELVCTPNQQNVLSTNSKNSDNLYNKLMEQKPSKAALKQRDKLLEFDRNSAKRTRVIDDESDYYQSSNSVWLSKEERAEMERREAEMKERKYGSRLEKKFTVDIFGRQVVEEEDDSEEIFKRQLEALETSGGIAERALDLICPTFQFDRPVYMEGDLSVNIPLNKNEPMIHRVQDKQLLEMVDEGLCLSMHQPYASLLISRIKKHEGRTWYSSHRGRLWIHAASKTPSTEEVSSLEHRYRVLVNQNIKFPKEYPTKVLLGYVTVVDVLPQDEYRKIYPEGESDSPYVFICDDFYELPIKFPMPGKMKIYKLDKKIHQAALKCAERFSKVNKE</sequence>
<dbReference type="PANTHER" id="PTHR12963:SF4">
    <property type="entry name" value="ACTIVATING SIGNAL COINTEGRATOR 1"/>
    <property type="match status" value="1"/>
</dbReference>
<evidence type="ECO:0000313" key="4">
    <source>
        <dbReference type="Proteomes" id="UP000694866"/>
    </source>
</evidence>
<dbReference type="EMBL" id="GBYB01002711">
    <property type="protein sequence ID" value="JAG72478.1"/>
    <property type="molecule type" value="Transcribed_RNA"/>
</dbReference>
<dbReference type="InterPro" id="IPR007374">
    <property type="entry name" value="ASCH_domain"/>
</dbReference>
<dbReference type="PANTHER" id="PTHR12963">
    <property type="entry name" value="THYROID RECEPTOR INTERACTING PROTEIN RELATED"/>
    <property type="match status" value="1"/>
</dbReference>
<dbReference type="Gene3D" id="2.30.130.30">
    <property type="entry name" value="Hypothetical protein"/>
    <property type="match status" value="1"/>
</dbReference>
<evidence type="ECO:0000259" key="2">
    <source>
        <dbReference type="SMART" id="SM01022"/>
    </source>
</evidence>
<dbReference type="InterPro" id="IPR015947">
    <property type="entry name" value="PUA-like_sf"/>
</dbReference>
<name>A0A0C9R7G9_9HYME</name>
<dbReference type="SMART" id="SM01022">
    <property type="entry name" value="ASCH"/>
    <property type="match status" value="1"/>
</dbReference>
<dbReference type="InterPro" id="IPR009349">
    <property type="entry name" value="TRIP4/RQT4_C2HC5_Znf"/>
</dbReference>
<dbReference type="GO" id="GO:0072344">
    <property type="term" value="P:rescue of stalled ribosome"/>
    <property type="evidence" value="ECO:0007669"/>
    <property type="project" value="InterPro"/>
</dbReference>
<keyword evidence="4" id="KW-1185">Reference proteome</keyword>
<dbReference type="KEGG" id="fas:105265573"/>
<dbReference type="Pfam" id="PF06221">
    <property type="entry name" value="zf-C2HC5"/>
    <property type="match status" value="1"/>
</dbReference>
<evidence type="ECO:0000313" key="5">
    <source>
        <dbReference type="RefSeq" id="XP_011301424.1"/>
    </source>
</evidence>
<dbReference type="FunFam" id="2.30.130.30:FF:000006">
    <property type="entry name" value="Putative_zinc_finger_motif_-_C2HC5-type /ASCH_domain_containing_protein_-_putative"/>
    <property type="match status" value="1"/>
</dbReference>
<dbReference type="InterPro" id="IPR039128">
    <property type="entry name" value="TRIP4-like"/>
</dbReference>
<reference evidence="5" key="2">
    <citation type="submission" date="2025-04" db="UniProtKB">
        <authorList>
            <consortium name="RefSeq"/>
        </authorList>
    </citation>
    <scope>IDENTIFICATION</scope>
    <source>
        <strain evidence="5">USDA-PBARC FA_bdor</strain>
        <tissue evidence="5">Whole organism</tissue>
    </source>
</reference>
<feature type="compositionally biased region" description="Basic and acidic residues" evidence="1">
    <location>
        <begin position="91"/>
        <end position="104"/>
    </location>
</feature>
<feature type="domain" description="ASCH" evidence="2">
    <location>
        <begin position="354"/>
        <end position="463"/>
    </location>
</feature>
<accession>A0A0C9R7G9</accession>
<dbReference type="RefSeq" id="XP_011301424.1">
    <property type="nucleotide sequence ID" value="XM_011303122.1"/>
</dbReference>
<accession>A0A9R1TYL5</accession>
<dbReference type="GO" id="GO:0005634">
    <property type="term" value="C:nucleus"/>
    <property type="evidence" value="ECO:0007669"/>
    <property type="project" value="InterPro"/>
</dbReference>
<dbReference type="CDD" id="cd06554">
    <property type="entry name" value="ASCH_ASC-1_like"/>
    <property type="match status" value="1"/>
</dbReference>
<proteinExistence type="predicted"/>
<reference evidence="3" key="1">
    <citation type="submission" date="2015-01" db="EMBL/GenBank/DDBJ databases">
        <title>Transcriptome Assembly of Fopius arisanus.</title>
        <authorList>
            <person name="Geib S."/>
        </authorList>
    </citation>
    <scope>NUCLEOTIDE SEQUENCE</scope>
</reference>
<organism evidence="3">
    <name type="scientific">Fopius arisanus</name>
    <dbReference type="NCBI Taxonomy" id="64838"/>
    <lineage>
        <taxon>Eukaryota</taxon>
        <taxon>Metazoa</taxon>
        <taxon>Ecdysozoa</taxon>
        <taxon>Arthropoda</taxon>
        <taxon>Hexapoda</taxon>
        <taxon>Insecta</taxon>
        <taxon>Pterygota</taxon>
        <taxon>Neoptera</taxon>
        <taxon>Endopterygota</taxon>
        <taxon>Hymenoptera</taxon>
        <taxon>Apocrita</taxon>
        <taxon>Ichneumonoidea</taxon>
        <taxon>Braconidae</taxon>
        <taxon>Opiinae</taxon>
        <taxon>Fopius</taxon>
    </lineage>
</organism>
<dbReference type="Pfam" id="PF23135">
    <property type="entry name" value="TRI4_N"/>
    <property type="match status" value="1"/>
</dbReference>